<dbReference type="STRING" id="1121324.CLIT_8c01300"/>
<evidence type="ECO:0000259" key="2">
    <source>
        <dbReference type="PROSITE" id="PS50112"/>
    </source>
</evidence>
<comment type="caution">
    <text evidence="5">The sequence shown here is derived from an EMBL/GenBank/DDBJ whole genome shotgun (WGS) entry which is preliminary data.</text>
</comment>
<dbReference type="CDD" id="cd00130">
    <property type="entry name" value="PAS"/>
    <property type="match status" value="1"/>
</dbReference>
<dbReference type="SMART" id="SM00091">
    <property type="entry name" value="PAS"/>
    <property type="match status" value="3"/>
</dbReference>
<feature type="domain" description="PAC" evidence="3">
    <location>
        <begin position="415"/>
        <end position="467"/>
    </location>
</feature>
<dbReference type="SUPFAM" id="SSF55785">
    <property type="entry name" value="PYP-like sensor domain (PAS domain)"/>
    <property type="match status" value="2"/>
</dbReference>
<dbReference type="SUPFAM" id="SSF55073">
    <property type="entry name" value="Nucleotide cyclase"/>
    <property type="match status" value="1"/>
</dbReference>
<evidence type="ECO:0000256" key="1">
    <source>
        <dbReference type="SAM" id="Phobius"/>
    </source>
</evidence>
<feature type="transmembrane region" description="Helical" evidence="1">
    <location>
        <begin position="179"/>
        <end position="201"/>
    </location>
</feature>
<dbReference type="RefSeq" id="WP_052635998.1">
    <property type="nucleotide sequence ID" value="NZ_JJMM01000008.1"/>
</dbReference>
<dbReference type="PANTHER" id="PTHR44757">
    <property type="entry name" value="DIGUANYLATE CYCLASE DGCP"/>
    <property type="match status" value="1"/>
</dbReference>
<feature type="transmembrane region" description="Helical" evidence="1">
    <location>
        <begin position="66"/>
        <end position="87"/>
    </location>
</feature>
<feature type="domain" description="PAS" evidence="2">
    <location>
        <begin position="342"/>
        <end position="412"/>
    </location>
</feature>
<dbReference type="Gene3D" id="3.30.450.20">
    <property type="entry name" value="PAS domain"/>
    <property type="match status" value="3"/>
</dbReference>
<evidence type="ECO:0000313" key="6">
    <source>
        <dbReference type="Proteomes" id="UP000027946"/>
    </source>
</evidence>
<keyword evidence="6" id="KW-1185">Reference proteome</keyword>
<dbReference type="eggNOG" id="COG3706">
    <property type="taxonomic scope" value="Bacteria"/>
</dbReference>
<dbReference type="InterPro" id="IPR043128">
    <property type="entry name" value="Rev_trsase/Diguanyl_cyclase"/>
</dbReference>
<dbReference type="InterPro" id="IPR013767">
    <property type="entry name" value="PAS_fold"/>
</dbReference>
<dbReference type="InterPro" id="IPR035965">
    <property type="entry name" value="PAS-like_dom_sf"/>
</dbReference>
<dbReference type="CDD" id="cd01949">
    <property type="entry name" value="GGDEF"/>
    <property type="match status" value="1"/>
</dbReference>
<dbReference type="EMBL" id="JJMM01000008">
    <property type="protein sequence ID" value="KDR95961.1"/>
    <property type="molecule type" value="Genomic_DNA"/>
</dbReference>
<dbReference type="PROSITE" id="PS50887">
    <property type="entry name" value="GGDEF"/>
    <property type="match status" value="1"/>
</dbReference>
<dbReference type="FunFam" id="3.30.70.270:FF:000001">
    <property type="entry name" value="Diguanylate cyclase domain protein"/>
    <property type="match status" value="1"/>
</dbReference>
<dbReference type="GO" id="GO:0006355">
    <property type="term" value="P:regulation of DNA-templated transcription"/>
    <property type="evidence" value="ECO:0007669"/>
    <property type="project" value="InterPro"/>
</dbReference>
<evidence type="ECO:0000259" key="4">
    <source>
        <dbReference type="PROSITE" id="PS50887"/>
    </source>
</evidence>
<keyword evidence="1" id="KW-0812">Transmembrane</keyword>
<feature type="transmembrane region" description="Helical" evidence="1">
    <location>
        <begin position="33"/>
        <end position="54"/>
    </location>
</feature>
<feature type="transmembrane region" description="Helical" evidence="1">
    <location>
        <begin position="149"/>
        <end position="167"/>
    </location>
</feature>
<dbReference type="Gene3D" id="3.30.70.270">
    <property type="match status" value="1"/>
</dbReference>
<keyword evidence="1" id="KW-1133">Transmembrane helix</keyword>
<dbReference type="InterPro" id="IPR000700">
    <property type="entry name" value="PAS-assoc_C"/>
</dbReference>
<evidence type="ECO:0000313" key="5">
    <source>
        <dbReference type="EMBL" id="KDR95961.1"/>
    </source>
</evidence>
<dbReference type="SMART" id="SM00267">
    <property type="entry name" value="GGDEF"/>
    <property type="match status" value="1"/>
</dbReference>
<dbReference type="InterPro" id="IPR029787">
    <property type="entry name" value="Nucleotide_cyclase"/>
</dbReference>
<reference evidence="5 6" key="1">
    <citation type="submission" date="2014-03" db="EMBL/GenBank/DDBJ databases">
        <title>Genome sequence of Clostridium litorale W6, DSM 5388.</title>
        <authorList>
            <person name="Poehlein A."/>
            <person name="Jagirdar A."/>
            <person name="Khonsari B."/>
            <person name="Chibani C.M."/>
            <person name="Gutierrez Gutierrez D.A."/>
            <person name="Davydova E."/>
            <person name="Alghaithi H.S."/>
            <person name="Nair K.P."/>
            <person name="Dhamotharan K."/>
            <person name="Chandran L."/>
            <person name="G W."/>
            <person name="Daniel R."/>
        </authorList>
    </citation>
    <scope>NUCLEOTIDE SEQUENCE [LARGE SCALE GENOMIC DNA]</scope>
    <source>
        <strain evidence="5 6">W6</strain>
    </source>
</reference>
<dbReference type="AlphaFoldDB" id="A0A069RG11"/>
<dbReference type="NCBIfam" id="TIGR00254">
    <property type="entry name" value="GGDEF"/>
    <property type="match status" value="1"/>
</dbReference>
<dbReference type="PROSITE" id="PS50113">
    <property type="entry name" value="PAC"/>
    <property type="match status" value="1"/>
</dbReference>
<protein>
    <submittedName>
        <fullName evidence="5">Diguanylate cyclase</fullName>
    </submittedName>
</protein>
<dbReference type="PROSITE" id="PS50112">
    <property type="entry name" value="PAS"/>
    <property type="match status" value="1"/>
</dbReference>
<organism evidence="5 6">
    <name type="scientific">Peptoclostridium litorale DSM 5388</name>
    <dbReference type="NCBI Taxonomy" id="1121324"/>
    <lineage>
        <taxon>Bacteria</taxon>
        <taxon>Bacillati</taxon>
        <taxon>Bacillota</taxon>
        <taxon>Clostridia</taxon>
        <taxon>Peptostreptococcales</taxon>
        <taxon>Peptoclostridiaceae</taxon>
        <taxon>Peptoclostridium</taxon>
    </lineage>
</organism>
<gene>
    <name evidence="5" type="ORF">CLIT_8c01300</name>
</gene>
<dbReference type="Pfam" id="PF00990">
    <property type="entry name" value="GGDEF"/>
    <property type="match status" value="1"/>
</dbReference>
<dbReference type="Proteomes" id="UP000027946">
    <property type="component" value="Unassembled WGS sequence"/>
</dbReference>
<dbReference type="InterPro" id="IPR052155">
    <property type="entry name" value="Biofilm_reg_signaling"/>
</dbReference>
<sequence length="743" mass="85091">MIFIRRRFKYLSRELANTYMTYPLIIQKKAIQILNVNAGIIAISLVLFALKIWSINSYSFSLHDNAASVAQLFIVIILSALSINYIFKEEPEKAVYMLFASMASIFFKDIASGVLDKMDIMTIEFYDTMFVLASIMIIMSFLAMKKEQLTITSIAAILILVIDYSIYSQIRGVEMDFAHMGIMVVEFILFCIFSYMSFTIYEKSITSIIQAGEISTKKYNALFESMSDGFVYCQLVFDDYGEPSDALIMEINTSFEKIVGIKPGTCKREMLSKLYGELFIKDESWIQKLYDVAFNGREIKVRKKLKDRWLSVHSFSPVRGYFVIMLRDVTDSVLASEKLKESEQLYRNLIENSPDAVVMTDMQGNILMASPVSEAILGYECEAIEGKDISNVIDERERAVFLKSIQNLLCEKSIVTKEYTGVKCDGSRVNLDINMNLIKNAGGRIVKMLFFIRDSSERKKAERTFKKIFHSHSSMMYLMDMGKKEIVDANRSAVVFYGYQLVGMSIYDIAADERQKLDMDMQNVVQRGSMNFEEKHIISDDTIRDMKVSMSMAHVEGKKYAFAILNDITEEKKAKEMLEKLSVTDRLTGIYNRLKFDRDLEFEISFARENGYEFSLIMIDIDHFKRVNDTYGHDVGDIVLQQLVEVVKMQIRDTDIFARWGGEEFIVMARMSGVSKAHSLAERIRESVQNSEFKIVGHITCSIGVSSYMDGDTEKSIAKRADEALYAAKEGGRNRVVDQQMHH</sequence>
<dbReference type="PANTHER" id="PTHR44757:SF2">
    <property type="entry name" value="BIOFILM ARCHITECTURE MAINTENANCE PROTEIN MBAA"/>
    <property type="match status" value="1"/>
</dbReference>
<dbReference type="InterPro" id="IPR000160">
    <property type="entry name" value="GGDEF_dom"/>
</dbReference>
<feature type="domain" description="GGDEF" evidence="4">
    <location>
        <begin position="612"/>
        <end position="741"/>
    </location>
</feature>
<dbReference type="NCBIfam" id="TIGR00229">
    <property type="entry name" value="sensory_box"/>
    <property type="match status" value="2"/>
</dbReference>
<dbReference type="InterPro" id="IPR000014">
    <property type="entry name" value="PAS"/>
</dbReference>
<evidence type="ECO:0000259" key="3">
    <source>
        <dbReference type="PROSITE" id="PS50113"/>
    </source>
</evidence>
<accession>A0A069RG11</accession>
<dbReference type="Pfam" id="PF13426">
    <property type="entry name" value="PAS_9"/>
    <property type="match status" value="1"/>
</dbReference>
<proteinExistence type="predicted"/>
<name>A0A069RG11_PEPLI</name>
<feature type="transmembrane region" description="Helical" evidence="1">
    <location>
        <begin position="123"/>
        <end position="142"/>
    </location>
</feature>
<keyword evidence="1" id="KW-0472">Membrane</keyword>
<dbReference type="Pfam" id="PF00989">
    <property type="entry name" value="PAS"/>
    <property type="match status" value="1"/>
</dbReference>